<evidence type="ECO:0000256" key="2">
    <source>
        <dbReference type="ARBA" id="ARBA00004760"/>
    </source>
</evidence>
<dbReference type="Proteomes" id="UP000009046">
    <property type="component" value="Unassembled WGS sequence"/>
</dbReference>
<dbReference type="GO" id="GO:0032006">
    <property type="term" value="P:regulation of TOR signaling"/>
    <property type="evidence" value="ECO:0007669"/>
    <property type="project" value="UniProtKB-ARBA"/>
</dbReference>
<dbReference type="InParanoid" id="E0VQX9"/>
<dbReference type="GO" id="GO:0016241">
    <property type="term" value="P:regulation of macroautophagy"/>
    <property type="evidence" value="ECO:0007669"/>
    <property type="project" value="UniProtKB-ARBA"/>
</dbReference>
<feature type="domain" description="Glycosyl hydrolase family 30 TIM-barrel" evidence="14">
    <location>
        <begin position="103"/>
        <end position="448"/>
    </location>
</feature>
<dbReference type="STRING" id="121224.E0VQX9"/>
<dbReference type="SUPFAM" id="SSF51445">
    <property type="entry name" value="(Trans)glycosidases"/>
    <property type="match status" value="1"/>
</dbReference>
<dbReference type="GO" id="GO:0005102">
    <property type="term" value="F:signaling receptor binding"/>
    <property type="evidence" value="ECO:0007669"/>
    <property type="project" value="UniProtKB-ARBA"/>
</dbReference>
<comment type="catalytic activity">
    <reaction evidence="10">
        <text>a beta-D-glucosylceramide + H2O = an N-acyl-sphingoid base + D-glucose</text>
        <dbReference type="Rhea" id="RHEA:81447"/>
        <dbReference type="ChEBI" id="CHEBI:4167"/>
        <dbReference type="ChEBI" id="CHEBI:15377"/>
        <dbReference type="ChEBI" id="CHEBI:83264"/>
        <dbReference type="ChEBI" id="CHEBI:83273"/>
    </reaction>
    <physiologicalReaction direction="left-to-right" evidence="10">
        <dbReference type="Rhea" id="RHEA:81448"/>
    </physiologicalReaction>
</comment>
<evidence type="ECO:0000256" key="12">
    <source>
        <dbReference type="RuleBase" id="RU361188"/>
    </source>
</evidence>
<dbReference type="GO" id="GO:0006680">
    <property type="term" value="P:glucosylceramide catabolic process"/>
    <property type="evidence" value="ECO:0007669"/>
    <property type="project" value="UniProtKB-ARBA"/>
</dbReference>
<evidence type="ECO:0000256" key="1">
    <source>
        <dbReference type="ARBA" id="ARBA00001013"/>
    </source>
</evidence>
<dbReference type="GO" id="GO:0004348">
    <property type="term" value="F:glucosylceramidase activity"/>
    <property type="evidence" value="ECO:0007669"/>
    <property type="project" value="UniProtKB-EC"/>
</dbReference>
<gene>
    <name evidence="17" type="primary">8237528</name>
    <name evidence="16" type="ORF">Phum_PHUM388700</name>
</gene>
<dbReference type="RefSeq" id="XP_002428523.1">
    <property type="nucleotide sequence ID" value="XM_002428478.1"/>
</dbReference>
<reference evidence="16" key="2">
    <citation type="submission" date="2007-04" db="EMBL/GenBank/DDBJ databases">
        <title>The genome of the human body louse.</title>
        <authorList>
            <consortium name="The Human Body Louse Genome Consortium"/>
            <person name="Kirkness E."/>
            <person name="Walenz B."/>
            <person name="Hass B."/>
            <person name="Bruggner R."/>
            <person name="Strausberg R."/>
        </authorList>
    </citation>
    <scope>NUCLEOTIDE SEQUENCE</scope>
    <source>
        <strain evidence="16">USDA</strain>
    </source>
</reference>
<dbReference type="GO" id="GO:0005764">
    <property type="term" value="C:lysosome"/>
    <property type="evidence" value="ECO:0007669"/>
    <property type="project" value="UniProtKB-ARBA"/>
</dbReference>
<comment type="similarity">
    <text evidence="4 12">Belongs to the glycosyl hydrolase 30 family.</text>
</comment>
<evidence type="ECO:0000256" key="8">
    <source>
        <dbReference type="ARBA" id="ARBA00022919"/>
    </source>
</evidence>
<dbReference type="EMBL" id="AAZO01004549">
    <property type="status" value="NOT_ANNOTATED_CDS"/>
    <property type="molecule type" value="Genomic_DNA"/>
</dbReference>
<dbReference type="PANTHER" id="PTHR11069">
    <property type="entry name" value="GLUCOSYLCERAMIDASE"/>
    <property type="match status" value="1"/>
</dbReference>
<dbReference type="AlphaFoldDB" id="E0VQX9"/>
<evidence type="ECO:0000256" key="11">
    <source>
        <dbReference type="ARBA" id="ARBA00051345"/>
    </source>
</evidence>
<keyword evidence="7 12" id="KW-0378">Hydrolase</keyword>
<sequence length="531" mass="61247">MTCNSFIIIIFLLLFINIFEGRQTDNVECFLRDYGNDNKVCVCNATHCDVINSIPPFPSRKFNMYVSDKNGLRFSYSRKNFARWMNPKSIKITVNSSETYQKIIGFGGSLSDAAAININSLSEDARNHFLFSYFSNKGIEYNLLRLPIGGNDYSNRPYTLDDVDNDVSLTYFKLSHEDFNLKIPNLLKIMNVSDKEVQIVGTAWTAPPWMKTNNDYTGIGTLKEKYYSLWSKYFIRFLEEYDKFGLKVWGITTGYQPFTGLIPFYPLNCMGWTPLSQTHWIFQNLGPDLRNSKFNKTNIIILDDSRFFLPWWPKLVFKNQKTKAYVNGIGVQWYWNFLFPSRLLDLTQAEFPDKFIISTEASFNKWKGTTSPLILGSWERAEEYAESIIEDLNHWVSGWMDSNLALDLKGGPSWAKNFADAAIIVNGTGNEFYKQPLFYAMGHFSKFIPKDSIRIDLKISKSVIKAIGFRTPQKNVVIIIVNKKTYDVPITILGAKKGNANFFLPKKAIITVIYRDKKNFFHKCLSKNCKN</sequence>
<dbReference type="Pfam" id="PF02055">
    <property type="entry name" value="Glyco_hydro_30"/>
    <property type="match status" value="1"/>
</dbReference>
<dbReference type="PRINTS" id="PR00843">
    <property type="entry name" value="GLHYDRLASE30"/>
</dbReference>
<proteinExistence type="inferred from homology"/>
<evidence type="ECO:0000313" key="17">
    <source>
        <dbReference type="EnsemblMetazoa" id="PHUM388700-PA"/>
    </source>
</evidence>
<dbReference type="FunFam" id="3.20.20.80:FF:000030">
    <property type="entry name" value="Lysosomal acid glucosylceramidase"/>
    <property type="match status" value="1"/>
</dbReference>
<dbReference type="EMBL" id="DS235442">
    <property type="protein sequence ID" value="EEB15785.1"/>
    <property type="molecule type" value="Genomic_DNA"/>
</dbReference>
<reference evidence="16" key="1">
    <citation type="submission" date="2007-04" db="EMBL/GenBank/DDBJ databases">
        <title>Annotation of Pediculus humanus corporis strain USDA.</title>
        <authorList>
            <person name="Kirkness E."/>
            <person name="Hannick L."/>
            <person name="Hass B."/>
            <person name="Bruggner R."/>
            <person name="Lawson D."/>
            <person name="Bidwell S."/>
            <person name="Joardar V."/>
            <person name="Caler E."/>
            <person name="Walenz B."/>
            <person name="Inman J."/>
            <person name="Schobel S."/>
            <person name="Galinsky K."/>
            <person name="Amedeo P."/>
            <person name="Strausberg R."/>
        </authorList>
    </citation>
    <scope>NUCLEOTIDE SEQUENCE</scope>
    <source>
        <strain evidence="16">USDA</strain>
    </source>
</reference>
<dbReference type="GeneID" id="8237528"/>
<evidence type="ECO:0000256" key="10">
    <source>
        <dbReference type="ARBA" id="ARBA00050474"/>
    </source>
</evidence>
<evidence type="ECO:0000313" key="16">
    <source>
        <dbReference type="EMBL" id="EEB15785.1"/>
    </source>
</evidence>
<dbReference type="GO" id="GO:0042391">
    <property type="term" value="P:regulation of membrane potential"/>
    <property type="evidence" value="ECO:0007669"/>
    <property type="project" value="UniProtKB-ARBA"/>
</dbReference>
<dbReference type="GO" id="GO:0016758">
    <property type="term" value="F:hexosyltransferase activity"/>
    <property type="evidence" value="ECO:0007669"/>
    <property type="project" value="UniProtKB-ARBA"/>
</dbReference>
<dbReference type="EnsemblMetazoa" id="PHUM388700-RA">
    <property type="protein sequence ID" value="PHUM388700-PA"/>
    <property type="gene ID" value="PHUM388700"/>
</dbReference>
<keyword evidence="8 12" id="KW-0746">Sphingolipid metabolism</keyword>
<dbReference type="HOGENOM" id="CLU_014379_1_2_1"/>
<comment type="catalytic activity">
    <reaction evidence="1">
        <text>a beta-D-glucosyl-(1&lt;-&gt;1')-N-acylsphing-4-enine + H2O = an N-acylsphing-4-enine + D-glucose</text>
        <dbReference type="Rhea" id="RHEA:13269"/>
        <dbReference type="ChEBI" id="CHEBI:4167"/>
        <dbReference type="ChEBI" id="CHEBI:15377"/>
        <dbReference type="ChEBI" id="CHEBI:22801"/>
        <dbReference type="ChEBI" id="CHEBI:52639"/>
        <dbReference type="EC" id="3.2.1.45"/>
    </reaction>
    <physiologicalReaction direction="left-to-right" evidence="1">
        <dbReference type="Rhea" id="RHEA:13270"/>
    </physiologicalReaction>
</comment>
<dbReference type="Pfam" id="PF17189">
    <property type="entry name" value="Glyco_hydro_30C"/>
    <property type="match status" value="1"/>
</dbReference>
<evidence type="ECO:0000313" key="18">
    <source>
        <dbReference type="Proteomes" id="UP000009046"/>
    </source>
</evidence>
<organism>
    <name type="scientific">Pediculus humanus subsp. corporis</name>
    <name type="common">Body louse</name>
    <dbReference type="NCBI Taxonomy" id="121224"/>
    <lineage>
        <taxon>Eukaryota</taxon>
        <taxon>Metazoa</taxon>
        <taxon>Ecdysozoa</taxon>
        <taxon>Arthropoda</taxon>
        <taxon>Hexapoda</taxon>
        <taxon>Insecta</taxon>
        <taxon>Pterygota</taxon>
        <taxon>Neoptera</taxon>
        <taxon>Paraneoptera</taxon>
        <taxon>Psocodea</taxon>
        <taxon>Troctomorpha</taxon>
        <taxon>Phthiraptera</taxon>
        <taxon>Anoplura</taxon>
        <taxon>Pediculidae</taxon>
        <taxon>Pediculus</taxon>
    </lineage>
</organism>
<dbReference type="InterPro" id="IPR033452">
    <property type="entry name" value="GH30_C"/>
</dbReference>
<dbReference type="KEGG" id="phu:Phum_PHUM388700"/>
<evidence type="ECO:0000256" key="3">
    <source>
        <dbReference type="ARBA" id="ARBA00004991"/>
    </source>
</evidence>
<keyword evidence="12 16" id="KW-0326">Glycosidase</keyword>
<dbReference type="PANTHER" id="PTHR11069:SF23">
    <property type="entry name" value="LYSOSOMAL ACID GLUCOSYLCERAMIDASE"/>
    <property type="match status" value="1"/>
</dbReference>
<comment type="catalytic activity">
    <reaction evidence="11">
        <text>an N-acyl-1-beta-D-glucosyl-15-methylhexadecasphing-4-enine + H2O = an N-acyl-15-methylhexadecasphing-4-enine + D-glucose</text>
        <dbReference type="Rhea" id="RHEA:34755"/>
        <dbReference type="ChEBI" id="CHEBI:4167"/>
        <dbReference type="ChEBI" id="CHEBI:15377"/>
        <dbReference type="ChEBI" id="CHEBI:70815"/>
        <dbReference type="ChEBI" id="CHEBI:70846"/>
    </reaction>
    <physiologicalReaction direction="left-to-right" evidence="11">
        <dbReference type="Rhea" id="RHEA:34756"/>
    </physiologicalReaction>
</comment>
<comment type="pathway">
    <text evidence="2">Lipid metabolism; sphingolipid metabolism.</text>
</comment>
<dbReference type="OrthoDB" id="2160638at2759"/>
<dbReference type="GO" id="GO:0006914">
    <property type="term" value="P:autophagy"/>
    <property type="evidence" value="ECO:0007669"/>
    <property type="project" value="UniProtKB-ARBA"/>
</dbReference>
<accession>E0VQX9</accession>
<dbReference type="InterPro" id="IPR001139">
    <property type="entry name" value="Glyco_hydro_30"/>
</dbReference>
<dbReference type="GO" id="GO:0008202">
    <property type="term" value="P:steroid metabolic process"/>
    <property type="evidence" value="ECO:0007669"/>
    <property type="project" value="UniProtKB-ARBA"/>
</dbReference>
<dbReference type="GO" id="GO:0006066">
    <property type="term" value="P:alcohol metabolic process"/>
    <property type="evidence" value="ECO:0007669"/>
    <property type="project" value="UniProtKB-ARBA"/>
</dbReference>
<dbReference type="GO" id="GO:0010605">
    <property type="term" value="P:negative regulation of macromolecule metabolic process"/>
    <property type="evidence" value="ECO:0007669"/>
    <property type="project" value="UniProtKB-ARBA"/>
</dbReference>
<feature type="chain" id="PRO_5011412605" description="Glucosylceramidase" evidence="13">
    <location>
        <begin position="22"/>
        <end position="531"/>
    </location>
</feature>
<reference evidence="17" key="3">
    <citation type="submission" date="2020-05" db="UniProtKB">
        <authorList>
            <consortium name="EnsemblMetazoa"/>
        </authorList>
    </citation>
    <scope>IDENTIFICATION</scope>
    <source>
        <strain evidence="17">USDA</strain>
    </source>
</reference>
<protein>
    <recommendedName>
        <fullName evidence="5 12">Glucosylceramidase</fullName>
        <ecNumber evidence="5 12">3.2.1.45</ecNumber>
    </recommendedName>
</protein>
<dbReference type="InterPro" id="IPR033453">
    <property type="entry name" value="Glyco_hydro_30_TIM-barrel"/>
</dbReference>
<name>E0VQX9_PEDHC</name>
<evidence type="ECO:0000259" key="15">
    <source>
        <dbReference type="Pfam" id="PF17189"/>
    </source>
</evidence>
<dbReference type="VEuPathDB" id="VectorBase:PHUM388700"/>
<dbReference type="Gene3D" id="3.20.20.80">
    <property type="entry name" value="Glycosidases"/>
    <property type="match status" value="1"/>
</dbReference>
<evidence type="ECO:0000256" key="13">
    <source>
        <dbReference type="SAM" id="SignalP"/>
    </source>
</evidence>
<keyword evidence="18" id="KW-1185">Reference proteome</keyword>
<evidence type="ECO:0000256" key="5">
    <source>
        <dbReference type="ARBA" id="ARBA00012658"/>
    </source>
</evidence>
<dbReference type="FunCoup" id="E0VQX9">
    <property type="interactions" value="146"/>
</dbReference>
<feature type="signal peptide" evidence="13">
    <location>
        <begin position="1"/>
        <end position="21"/>
    </location>
</feature>
<dbReference type="eggNOG" id="KOG2566">
    <property type="taxonomic scope" value="Eukaryota"/>
</dbReference>
<evidence type="ECO:0000256" key="7">
    <source>
        <dbReference type="ARBA" id="ARBA00022801"/>
    </source>
</evidence>
<evidence type="ECO:0000256" key="4">
    <source>
        <dbReference type="ARBA" id="ARBA00005382"/>
    </source>
</evidence>
<dbReference type="EC" id="3.2.1.45" evidence="5 12"/>
<dbReference type="GO" id="GO:0005774">
    <property type="term" value="C:vacuolar membrane"/>
    <property type="evidence" value="ECO:0007669"/>
    <property type="project" value="UniProtKB-ARBA"/>
</dbReference>
<dbReference type="GO" id="GO:0030163">
    <property type="term" value="P:protein catabolic process"/>
    <property type="evidence" value="ECO:0007669"/>
    <property type="project" value="UniProtKB-ARBA"/>
</dbReference>
<dbReference type="SUPFAM" id="SSF51011">
    <property type="entry name" value="Glycosyl hydrolase domain"/>
    <property type="match status" value="1"/>
</dbReference>
<dbReference type="CTD" id="8237528"/>
<dbReference type="InterPro" id="IPR017853">
    <property type="entry name" value="GH"/>
</dbReference>
<evidence type="ECO:0000259" key="14">
    <source>
        <dbReference type="Pfam" id="PF02055"/>
    </source>
</evidence>
<evidence type="ECO:0000256" key="6">
    <source>
        <dbReference type="ARBA" id="ARBA00022729"/>
    </source>
</evidence>
<dbReference type="GO" id="GO:0007040">
    <property type="term" value="P:lysosome organization"/>
    <property type="evidence" value="ECO:0007669"/>
    <property type="project" value="UniProtKB-ARBA"/>
</dbReference>
<feature type="domain" description="Glycosyl hydrolase family 30 beta sandwich" evidence="15">
    <location>
        <begin position="451"/>
        <end position="512"/>
    </location>
</feature>
<comment type="pathway">
    <text evidence="3">Sphingolipid metabolism.</text>
</comment>
<keyword evidence="6 13" id="KW-0732">Signal</keyword>
<dbReference type="OMA" id="TEACEGP"/>
<keyword evidence="9 12" id="KW-0443">Lipid metabolism</keyword>
<dbReference type="GO" id="GO:0051246">
    <property type="term" value="P:regulation of protein metabolic process"/>
    <property type="evidence" value="ECO:0007669"/>
    <property type="project" value="UniProtKB-ARBA"/>
</dbReference>
<evidence type="ECO:0000256" key="9">
    <source>
        <dbReference type="ARBA" id="ARBA00023098"/>
    </source>
</evidence>